<dbReference type="EMBL" id="JAACJK010000003">
    <property type="protein sequence ID" value="KAF5340782.1"/>
    <property type="molecule type" value="Genomic_DNA"/>
</dbReference>
<feature type="region of interest" description="Disordered" evidence="1">
    <location>
        <begin position="320"/>
        <end position="382"/>
    </location>
</feature>
<dbReference type="AlphaFoldDB" id="A0A8H5FLA1"/>
<sequence length="411" mass="42678">MPLDGREPSGPVFFLHSPLTPSFKLTSLSSETPALSSAYGLAMNKLSFVATLSLLSISYVAADVVPLIDKRFTWDKLPYKVDTDVGLERGEQLGYNQCNATTEGPTSLCQTSLLNSLDDFCLWAPPNPGKTVGEIEGEMIAWCTRPGHGTRVIPDGALTGVQFVKSPDYVQVVGFIDQTKINIPAGDAGGEMDPHGADNRGNPLGGILFSNAFTGSFVQAVEWHNFIGNDQFCLKACDPKGANAAKYCQHIYDTQGCAFNAPSNARNNAFESCASDNQPFPGEGVAVPASRECSTYASTDIYGASATIQVPIPGASTISFSSTSTTAKTTSSTTSTTTTTTTSSSTTTTTTTTTTSGTSTTSESASASRSGTGSSSGAPSATESNAAKIGLIPSFTTVGALAAIFGVTLFV</sequence>
<gene>
    <name evidence="2" type="ORF">D9611_007522</name>
</gene>
<evidence type="ECO:0000313" key="2">
    <source>
        <dbReference type="EMBL" id="KAF5340782.1"/>
    </source>
</evidence>
<evidence type="ECO:0000313" key="3">
    <source>
        <dbReference type="Proteomes" id="UP000541558"/>
    </source>
</evidence>
<evidence type="ECO:0000256" key="1">
    <source>
        <dbReference type="SAM" id="MobiDB-lite"/>
    </source>
</evidence>
<reference evidence="2 3" key="1">
    <citation type="journal article" date="2020" name="ISME J.">
        <title>Uncovering the hidden diversity of litter-decomposition mechanisms in mushroom-forming fungi.</title>
        <authorList>
            <person name="Floudas D."/>
            <person name="Bentzer J."/>
            <person name="Ahren D."/>
            <person name="Johansson T."/>
            <person name="Persson P."/>
            <person name="Tunlid A."/>
        </authorList>
    </citation>
    <scope>NUCLEOTIDE SEQUENCE [LARGE SCALE GENOMIC DNA]</scope>
    <source>
        <strain evidence="2 3">CBS 175.51</strain>
    </source>
</reference>
<comment type="caution">
    <text evidence="2">The sequence shown here is derived from an EMBL/GenBank/DDBJ whole genome shotgun (WGS) entry which is preliminary data.</text>
</comment>
<accession>A0A8H5FLA1</accession>
<proteinExistence type="predicted"/>
<name>A0A8H5FLA1_9AGAR</name>
<keyword evidence="3" id="KW-1185">Reference proteome</keyword>
<protein>
    <submittedName>
        <fullName evidence="2">Uncharacterized protein</fullName>
    </submittedName>
</protein>
<dbReference type="OrthoDB" id="2564904at2759"/>
<organism evidence="2 3">
    <name type="scientific">Ephemerocybe angulata</name>
    <dbReference type="NCBI Taxonomy" id="980116"/>
    <lineage>
        <taxon>Eukaryota</taxon>
        <taxon>Fungi</taxon>
        <taxon>Dikarya</taxon>
        <taxon>Basidiomycota</taxon>
        <taxon>Agaricomycotina</taxon>
        <taxon>Agaricomycetes</taxon>
        <taxon>Agaricomycetidae</taxon>
        <taxon>Agaricales</taxon>
        <taxon>Agaricineae</taxon>
        <taxon>Psathyrellaceae</taxon>
        <taxon>Ephemerocybe</taxon>
    </lineage>
</organism>
<dbReference type="Proteomes" id="UP000541558">
    <property type="component" value="Unassembled WGS sequence"/>
</dbReference>